<reference evidence="2" key="1">
    <citation type="submission" date="2018-05" db="EMBL/GenBank/DDBJ databases">
        <title>Draft genome of Mucuna pruriens seed.</title>
        <authorList>
            <person name="Nnadi N.E."/>
            <person name="Vos R."/>
            <person name="Hasami M.H."/>
            <person name="Devisetty U.K."/>
            <person name="Aguiy J.C."/>
        </authorList>
    </citation>
    <scope>NUCLEOTIDE SEQUENCE [LARGE SCALE GENOMIC DNA]</scope>
    <source>
        <strain evidence="2">JCA_2017</strain>
    </source>
</reference>
<dbReference type="PANTHER" id="PTHR47266">
    <property type="entry name" value="ENDONUCLEASE-RELATED"/>
    <property type="match status" value="1"/>
</dbReference>
<name>A0A371HWU3_MUCPR</name>
<gene>
    <name evidence="2" type="primary">pol</name>
    <name evidence="2" type="ORF">CR513_08636</name>
</gene>
<feature type="non-terminal residue" evidence="2">
    <location>
        <position position="1"/>
    </location>
</feature>
<keyword evidence="3" id="KW-1185">Reference proteome</keyword>
<dbReference type="EMBL" id="QJKJ01001506">
    <property type="protein sequence ID" value="RDY07271.1"/>
    <property type="molecule type" value="Genomic_DNA"/>
</dbReference>
<evidence type="ECO:0000259" key="1">
    <source>
        <dbReference type="PROSITE" id="PS50994"/>
    </source>
</evidence>
<dbReference type="GO" id="GO:0015074">
    <property type="term" value="P:DNA integration"/>
    <property type="evidence" value="ECO:0007669"/>
    <property type="project" value="InterPro"/>
</dbReference>
<dbReference type="InterPro" id="IPR036397">
    <property type="entry name" value="RNaseH_sf"/>
</dbReference>
<dbReference type="InterPro" id="IPR052160">
    <property type="entry name" value="Gypsy_RT_Integrase-like"/>
</dbReference>
<comment type="caution">
    <text evidence="2">The sequence shown here is derived from an EMBL/GenBank/DDBJ whole genome shotgun (WGS) entry which is preliminary data.</text>
</comment>
<protein>
    <submittedName>
        <fullName evidence="2">Pol</fullName>
    </submittedName>
</protein>
<dbReference type="InterPro" id="IPR001584">
    <property type="entry name" value="Integrase_cat-core"/>
</dbReference>
<dbReference type="SUPFAM" id="SSF53098">
    <property type="entry name" value="Ribonuclease H-like"/>
    <property type="match status" value="1"/>
</dbReference>
<dbReference type="OrthoDB" id="1433105at2759"/>
<dbReference type="AlphaFoldDB" id="A0A371HWU3"/>
<dbReference type="Proteomes" id="UP000257109">
    <property type="component" value="Unassembled WGS sequence"/>
</dbReference>
<feature type="domain" description="Integrase catalytic" evidence="1">
    <location>
        <begin position="122"/>
        <end position="234"/>
    </location>
</feature>
<organism evidence="2 3">
    <name type="scientific">Mucuna pruriens</name>
    <name type="common">Velvet bean</name>
    <name type="synonym">Dolichos pruriens</name>
    <dbReference type="NCBI Taxonomy" id="157652"/>
    <lineage>
        <taxon>Eukaryota</taxon>
        <taxon>Viridiplantae</taxon>
        <taxon>Streptophyta</taxon>
        <taxon>Embryophyta</taxon>
        <taxon>Tracheophyta</taxon>
        <taxon>Spermatophyta</taxon>
        <taxon>Magnoliopsida</taxon>
        <taxon>eudicotyledons</taxon>
        <taxon>Gunneridae</taxon>
        <taxon>Pentapetalae</taxon>
        <taxon>rosids</taxon>
        <taxon>fabids</taxon>
        <taxon>Fabales</taxon>
        <taxon>Fabaceae</taxon>
        <taxon>Papilionoideae</taxon>
        <taxon>50 kb inversion clade</taxon>
        <taxon>NPAAA clade</taxon>
        <taxon>indigoferoid/millettioid clade</taxon>
        <taxon>Phaseoleae</taxon>
        <taxon>Mucuna</taxon>
    </lineage>
</organism>
<dbReference type="GO" id="GO:0003676">
    <property type="term" value="F:nucleic acid binding"/>
    <property type="evidence" value="ECO:0007669"/>
    <property type="project" value="InterPro"/>
</dbReference>
<accession>A0A371HWU3</accession>
<evidence type="ECO:0000313" key="3">
    <source>
        <dbReference type="Proteomes" id="UP000257109"/>
    </source>
</evidence>
<dbReference type="Gene3D" id="3.30.420.10">
    <property type="entry name" value="Ribonuclease H-like superfamily/Ribonuclease H"/>
    <property type="match status" value="1"/>
</dbReference>
<dbReference type="InterPro" id="IPR012337">
    <property type="entry name" value="RNaseH-like_sf"/>
</dbReference>
<dbReference type="PROSITE" id="PS50994">
    <property type="entry name" value="INTEGRASE"/>
    <property type="match status" value="1"/>
</dbReference>
<sequence length="348" mass="40710">MPIRDEFPDEQLLHITTPTPWFVDIYNFVAASHFQPEAYRLYKERPQNDAKYYIWDDPYLWRRCNDQVIRRCIPDTEINSVLQFCHIAPRGSHYGSTQMTKKVLDCKKCQKVGVAISRRHEMPEQPILFYEIFDVWGIDFMGPFLVSNGYSYILLAIDYVSRWVEAIATKTNDAKVVVDFLKSNIFCRFGVPKELISDQGSHFCNRAMSSLLHQYGVVHRIATAYHPQTNGQAELQELDELRLEAYENARIYKQKVKQFHDQQILRKEFQVDQKVLLFNSHLKLIAATQAESMLTPTPSRMDLDRLRLNDHSLVTTHYKPQPGKTMIYLHLRGQRSFGIVLGEIYDQV</sequence>
<evidence type="ECO:0000313" key="2">
    <source>
        <dbReference type="EMBL" id="RDY07271.1"/>
    </source>
</evidence>
<proteinExistence type="predicted"/>
<dbReference type="Pfam" id="PF00665">
    <property type="entry name" value="rve"/>
    <property type="match status" value="1"/>
</dbReference>